<reference evidence="2" key="2">
    <citation type="submission" date="2016-02" db="EMBL/GenBank/DDBJ databases">
        <title>Draft genome sequence of five rapidly growing Mycobacterium species.</title>
        <authorList>
            <person name="Katahira K."/>
            <person name="Gotou Y."/>
            <person name="Iida K."/>
            <person name="Ogura Y."/>
            <person name="Hayashi T."/>
        </authorList>
    </citation>
    <scope>NUCLEOTIDE SEQUENCE [LARGE SCALE GENOMIC DNA]</scope>
    <source>
        <strain evidence="2">JCM15298</strain>
    </source>
</reference>
<reference evidence="2" key="1">
    <citation type="journal article" date="2016" name="Genome Announc.">
        <title>Draft Genome Sequences of Five Rapidly Growing Mycobacterium Species, M. thermoresistibile, M. fortuitum subsp. acetamidolyticum, M. canariasense, M. brisbanense, and M. novocastrense.</title>
        <authorList>
            <person name="Katahira K."/>
            <person name="Ogura Y."/>
            <person name="Gotoh Y."/>
            <person name="Hayashi T."/>
        </authorList>
    </citation>
    <scope>NUCLEOTIDE SEQUENCE [LARGE SCALE GENOMIC DNA]</scope>
    <source>
        <strain evidence="2">JCM15298</strain>
    </source>
</reference>
<organism evidence="1 2">
    <name type="scientific">Mycolicibacterium canariasense</name>
    <name type="common">Mycobacterium canariasense</name>
    <dbReference type="NCBI Taxonomy" id="228230"/>
    <lineage>
        <taxon>Bacteria</taxon>
        <taxon>Bacillati</taxon>
        <taxon>Actinomycetota</taxon>
        <taxon>Actinomycetes</taxon>
        <taxon>Mycobacteriales</taxon>
        <taxon>Mycobacteriaceae</taxon>
        <taxon>Mycolicibacterium</taxon>
    </lineage>
</organism>
<comment type="caution">
    <text evidence="1">The sequence shown here is derived from an EMBL/GenBank/DDBJ whole genome shotgun (WGS) entry which is preliminary data.</text>
</comment>
<name>A0A117IA03_MYCCR</name>
<evidence type="ECO:0000313" key="2">
    <source>
        <dbReference type="Proteomes" id="UP000069443"/>
    </source>
</evidence>
<dbReference type="EMBL" id="BCSY01000039">
    <property type="protein sequence ID" value="GAS95600.1"/>
    <property type="molecule type" value="Genomic_DNA"/>
</dbReference>
<protein>
    <submittedName>
        <fullName evidence="1">Related to D-amino acid oxidase</fullName>
    </submittedName>
</protein>
<dbReference type="Proteomes" id="UP000069443">
    <property type="component" value="Unassembled WGS sequence"/>
</dbReference>
<evidence type="ECO:0000313" key="1">
    <source>
        <dbReference type="EMBL" id="GAS95600.1"/>
    </source>
</evidence>
<dbReference type="AntiFam" id="ANF00016">
    <property type="entry name" value="tRNA translation"/>
</dbReference>
<accession>A0A117IA03</accession>
<dbReference type="STRING" id="228230.RMCC_2566"/>
<sequence length="142" mass="16576">MVYNDMASYAAVKFPLTALLAVDAAGNAETDRLRVDGAHRARREAPIFRPRQRKSRRNNVRRLPALAKDLYQAVRSRDDYSKHSMVRAVGFEPTRSLEHRHLKPACLPFHHARKRVQTTARRSGRSCRWLLLRWNTTCRRRS</sequence>
<gene>
    <name evidence="1" type="ORF">RMCC_2566</name>
</gene>
<keyword evidence="2" id="KW-1185">Reference proteome</keyword>
<proteinExistence type="predicted"/>
<dbReference type="AlphaFoldDB" id="A0A117IA03"/>